<dbReference type="KEGG" id="rmar:GBA65_19605"/>
<protein>
    <submittedName>
        <fullName evidence="2">Uncharacterized protein</fullName>
    </submittedName>
</protein>
<dbReference type="AlphaFoldDB" id="A0A6G8Q1N4"/>
<proteinExistence type="predicted"/>
<evidence type="ECO:0000313" key="3">
    <source>
        <dbReference type="Proteomes" id="UP000502706"/>
    </source>
</evidence>
<accession>A0A6G8Q1N4</accession>
<name>A0A6G8Q1N4_9ACTN</name>
<evidence type="ECO:0000313" key="2">
    <source>
        <dbReference type="EMBL" id="QIN80358.1"/>
    </source>
</evidence>
<feature type="region of interest" description="Disordered" evidence="1">
    <location>
        <begin position="1"/>
        <end position="31"/>
    </location>
</feature>
<organism evidence="2 3">
    <name type="scientific">Rubrobacter marinus</name>
    <dbReference type="NCBI Taxonomy" id="2653852"/>
    <lineage>
        <taxon>Bacteria</taxon>
        <taxon>Bacillati</taxon>
        <taxon>Actinomycetota</taxon>
        <taxon>Rubrobacteria</taxon>
        <taxon>Rubrobacterales</taxon>
        <taxon>Rubrobacteraceae</taxon>
        <taxon>Rubrobacter</taxon>
    </lineage>
</organism>
<dbReference type="Proteomes" id="UP000502706">
    <property type="component" value="Chromosome"/>
</dbReference>
<dbReference type="RefSeq" id="WP_166398028.1">
    <property type="nucleotide sequence ID" value="NZ_CP045121.1"/>
</dbReference>
<reference evidence="2 3" key="1">
    <citation type="submission" date="2019-10" db="EMBL/GenBank/DDBJ databases">
        <title>Rubrobacter sp nov SCSIO 52915 isolated from a deep-sea sediment in the South China Sea.</title>
        <authorList>
            <person name="Chen R.W."/>
        </authorList>
    </citation>
    <scope>NUCLEOTIDE SEQUENCE [LARGE SCALE GENOMIC DNA]</scope>
    <source>
        <strain evidence="2 3">SCSIO 52915</strain>
    </source>
</reference>
<sequence>MTTRQTGRSGDADEGYGVAGAAPRKARRRSASVSLGITAVLATTLFGCSSSEGQYSQGQYSGDDDGYGAVCVDEDTQQRVDDDVCDGTSGFAWYYLPIGSRALAVGQRVSGGTFTPPAGEQAFRGGVPRDGGVVSRGGFGGESGSFGG</sequence>
<evidence type="ECO:0000256" key="1">
    <source>
        <dbReference type="SAM" id="MobiDB-lite"/>
    </source>
</evidence>
<dbReference type="EMBL" id="CP045121">
    <property type="protein sequence ID" value="QIN80358.1"/>
    <property type="molecule type" value="Genomic_DNA"/>
</dbReference>
<gene>
    <name evidence="2" type="ORF">GBA65_19605</name>
</gene>
<keyword evidence="3" id="KW-1185">Reference proteome</keyword>